<accession>A0ABS0EFI9</accession>
<dbReference type="PANTHER" id="PTHR35535">
    <property type="entry name" value="HEAT SHOCK PROTEIN HSLJ"/>
    <property type="match status" value="1"/>
</dbReference>
<protein>
    <submittedName>
        <fullName evidence="2">META domain-containing protein</fullName>
    </submittedName>
</protein>
<dbReference type="InterPro" id="IPR053147">
    <property type="entry name" value="Hsp_HslJ-like"/>
</dbReference>
<reference evidence="2 3" key="1">
    <citation type="submission" date="2020-11" db="EMBL/GenBank/DDBJ databases">
        <title>Winogradskyella marina sp. nov., isolated from marine sediment.</title>
        <authorList>
            <person name="Bo J."/>
            <person name="Wang S."/>
            <person name="Song X."/>
            <person name="Du Z."/>
        </authorList>
    </citation>
    <scope>NUCLEOTIDE SEQUENCE [LARGE SCALE GENOMIC DNA]</scope>
    <source>
        <strain evidence="2 3">F6397</strain>
    </source>
</reference>
<evidence type="ECO:0000313" key="3">
    <source>
        <dbReference type="Proteomes" id="UP000611215"/>
    </source>
</evidence>
<sequence length="273" mass="29850">MKFIISLFTLLITVTSCDTSKKAVENNKKMRETLSGTYYITQVGSIDVSANKIAISFDATTNTVNGFAGCNSFFGNYSIEHNSISFGSIGASKKLCQKEIMSIENAVLKALRTVNSFSIDQNAVSLLENDTILIKASSTSVVSKKSTTSKDTYKTAVKYQASTRGSFDFILISQNGISISKDAGLQDIEKHAIDAAQWKELKTLIEDVDVESLQELKAPSQKHQYDGALHATLAIQIGDVEYITPTFDHGNPPSEIETLVNKVLSIKEKTIKQ</sequence>
<name>A0ABS0EFI9_9FLAO</name>
<dbReference type="InterPro" id="IPR005184">
    <property type="entry name" value="DUF306_Meta_HslJ"/>
</dbReference>
<dbReference type="Proteomes" id="UP000611215">
    <property type="component" value="Unassembled WGS sequence"/>
</dbReference>
<dbReference type="Gene3D" id="2.40.128.270">
    <property type="match status" value="1"/>
</dbReference>
<organism evidence="2 3">
    <name type="scientific">Winogradskyella marina</name>
    <dbReference type="NCBI Taxonomy" id="2785530"/>
    <lineage>
        <taxon>Bacteria</taxon>
        <taxon>Pseudomonadati</taxon>
        <taxon>Bacteroidota</taxon>
        <taxon>Flavobacteriia</taxon>
        <taxon>Flavobacteriales</taxon>
        <taxon>Flavobacteriaceae</taxon>
        <taxon>Winogradskyella</taxon>
    </lineage>
</organism>
<evidence type="ECO:0000313" key="2">
    <source>
        <dbReference type="EMBL" id="MBF8149219.1"/>
    </source>
</evidence>
<dbReference type="Pfam" id="PF03724">
    <property type="entry name" value="META"/>
    <property type="match status" value="1"/>
</dbReference>
<proteinExistence type="predicted"/>
<dbReference type="PANTHER" id="PTHR35535:SF1">
    <property type="entry name" value="HEAT SHOCK PROTEIN HSLJ"/>
    <property type="match status" value="1"/>
</dbReference>
<dbReference type="PROSITE" id="PS51257">
    <property type="entry name" value="PROKAR_LIPOPROTEIN"/>
    <property type="match status" value="1"/>
</dbReference>
<feature type="domain" description="DUF306" evidence="1">
    <location>
        <begin position="33"/>
        <end position="130"/>
    </location>
</feature>
<evidence type="ECO:0000259" key="1">
    <source>
        <dbReference type="Pfam" id="PF03724"/>
    </source>
</evidence>
<dbReference type="EMBL" id="JADOET010000002">
    <property type="protein sequence ID" value="MBF8149219.1"/>
    <property type="molecule type" value="Genomic_DNA"/>
</dbReference>
<keyword evidence="3" id="KW-1185">Reference proteome</keyword>
<gene>
    <name evidence="2" type="ORF">ITJ86_04890</name>
</gene>
<comment type="caution">
    <text evidence="2">The sequence shown here is derived from an EMBL/GenBank/DDBJ whole genome shotgun (WGS) entry which is preliminary data.</text>
</comment>
<dbReference type="InterPro" id="IPR038670">
    <property type="entry name" value="HslJ-like_sf"/>
</dbReference>
<dbReference type="RefSeq" id="WP_195870485.1">
    <property type="nucleotide sequence ID" value="NZ_JADOET010000002.1"/>
</dbReference>